<gene>
    <name evidence="2" type="ORF">QJS10_CPA07g00940</name>
</gene>
<accession>A0AAV9EIH2</accession>
<proteinExistence type="predicted"/>
<organism evidence="2 3">
    <name type="scientific">Acorus calamus</name>
    <name type="common">Sweet flag</name>
    <dbReference type="NCBI Taxonomy" id="4465"/>
    <lineage>
        <taxon>Eukaryota</taxon>
        <taxon>Viridiplantae</taxon>
        <taxon>Streptophyta</taxon>
        <taxon>Embryophyta</taxon>
        <taxon>Tracheophyta</taxon>
        <taxon>Spermatophyta</taxon>
        <taxon>Magnoliopsida</taxon>
        <taxon>Liliopsida</taxon>
        <taxon>Acoraceae</taxon>
        <taxon>Acorus</taxon>
    </lineage>
</organism>
<evidence type="ECO:0000256" key="1">
    <source>
        <dbReference type="SAM" id="MobiDB-lite"/>
    </source>
</evidence>
<protein>
    <submittedName>
        <fullName evidence="2">Uncharacterized protein</fullName>
    </submittedName>
</protein>
<reference evidence="2" key="2">
    <citation type="submission" date="2023-06" db="EMBL/GenBank/DDBJ databases">
        <authorList>
            <person name="Ma L."/>
            <person name="Liu K.-W."/>
            <person name="Li Z."/>
            <person name="Hsiao Y.-Y."/>
            <person name="Qi Y."/>
            <person name="Fu T."/>
            <person name="Tang G."/>
            <person name="Zhang D."/>
            <person name="Sun W.-H."/>
            <person name="Liu D.-K."/>
            <person name="Li Y."/>
            <person name="Chen G.-Z."/>
            <person name="Liu X.-D."/>
            <person name="Liao X.-Y."/>
            <person name="Jiang Y.-T."/>
            <person name="Yu X."/>
            <person name="Hao Y."/>
            <person name="Huang J."/>
            <person name="Zhao X.-W."/>
            <person name="Ke S."/>
            <person name="Chen Y.-Y."/>
            <person name="Wu W.-L."/>
            <person name="Hsu J.-L."/>
            <person name="Lin Y.-F."/>
            <person name="Huang M.-D."/>
            <person name="Li C.-Y."/>
            <person name="Huang L."/>
            <person name="Wang Z.-W."/>
            <person name="Zhao X."/>
            <person name="Zhong W.-Y."/>
            <person name="Peng D.-H."/>
            <person name="Ahmad S."/>
            <person name="Lan S."/>
            <person name="Zhang J.-S."/>
            <person name="Tsai W.-C."/>
            <person name="Van De Peer Y."/>
            <person name="Liu Z.-J."/>
        </authorList>
    </citation>
    <scope>NUCLEOTIDE SEQUENCE</scope>
    <source>
        <strain evidence="2">CP</strain>
        <tissue evidence="2">Leaves</tissue>
    </source>
</reference>
<dbReference type="Proteomes" id="UP001180020">
    <property type="component" value="Unassembled WGS sequence"/>
</dbReference>
<evidence type="ECO:0000313" key="3">
    <source>
        <dbReference type="Proteomes" id="UP001180020"/>
    </source>
</evidence>
<dbReference type="EMBL" id="JAUJYO010000007">
    <property type="protein sequence ID" value="KAK1312929.1"/>
    <property type="molecule type" value="Genomic_DNA"/>
</dbReference>
<keyword evidence="3" id="KW-1185">Reference proteome</keyword>
<feature type="region of interest" description="Disordered" evidence="1">
    <location>
        <begin position="21"/>
        <end position="54"/>
    </location>
</feature>
<dbReference type="AlphaFoldDB" id="A0AAV9EIH2"/>
<reference evidence="2" key="1">
    <citation type="journal article" date="2023" name="Nat. Commun.">
        <title>Diploid and tetraploid genomes of Acorus and the evolution of monocots.</title>
        <authorList>
            <person name="Ma L."/>
            <person name="Liu K.W."/>
            <person name="Li Z."/>
            <person name="Hsiao Y.Y."/>
            <person name="Qi Y."/>
            <person name="Fu T."/>
            <person name="Tang G.D."/>
            <person name="Zhang D."/>
            <person name="Sun W.H."/>
            <person name="Liu D.K."/>
            <person name="Li Y."/>
            <person name="Chen G.Z."/>
            <person name="Liu X.D."/>
            <person name="Liao X.Y."/>
            <person name="Jiang Y.T."/>
            <person name="Yu X."/>
            <person name="Hao Y."/>
            <person name="Huang J."/>
            <person name="Zhao X.W."/>
            <person name="Ke S."/>
            <person name="Chen Y.Y."/>
            <person name="Wu W.L."/>
            <person name="Hsu J.L."/>
            <person name="Lin Y.F."/>
            <person name="Huang M.D."/>
            <person name="Li C.Y."/>
            <person name="Huang L."/>
            <person name="Wang Z.W."/>
            <person name="Zhao X."/>
            <person name="Zhong W.Y."/>
            <person name="Peng D.H."/>
            <person name="Ahmad S."/>
            <person name="Lan S."/>
            <person name="Zhang J.S."/>
            <person name="Tsai W.C."/>
            <person name="Van de Peer Y."/>
            <person name="Liu Z.J."/>
        </authorList>
    </citation>
    <scope>NUCLEOTIDE SEQUENCE</scope>
    <source>
        <strain evidence="2">CP</strain>
    </source>
</reference>
<sequence length="54" mass="6470">MALIITSQPLYSRDHRWGRWGPIPRRGFRKHRKIRGPHNNDGDGQRTLPRRARQ</sequence>
<evidence type="ECO:0000313" key="2">
    <source>
        <dbReference type="EMBL" id="KAK1312929.1"/>
    </source>
</evidence>
<feature type="compositionally biased region" description="Basic residues" evidence="1">
    <location>
        <begin position="26"/>
        <end position="36"/>
    </location>
</feature>
<name>A0AAV9EIH2_ACOCL</name>
<comment type="caution">
    <text evidence="2">The sequence shown here is derived from an EMBL/GenBank/DDBJ whole genome shotgun (WGS) entry which is preliminary data.</text>
</comment>